<dbReference type="InterPro" id="IPR001128">
    <property type="entry name" value="Cyt_P450"/>
</dbReference>
<name>A0A9D4CVA4_DREPO</name>
<keyword evidence="8" id="KW-0812">Transmembrane</keyword>
<evidence type="ECO:0000313" key="10">
    <source>
        <dbReference type="Proteomes" id="UP000828390"/>
    </source>
</evidence>
<gene>
    <name evidence="9" type="ORF">DPMN_040067</name>
</gene>
<keyword evidence="6" id="KW-0408">Iron</keyword>
<sequence>MDVKWLPQLTVSQLVLTLFAIYAVYLVCIFAAYIWRINRIFRDVPCKQRHWLYGNMHLLPTTCSEDRLLFSLGMTNEFKRYYVWWVTFAKASLTVCHPETVRVVMKSSQPKPTGFGGVYRFGLPWLGEGLLIAKGDKWARSRRLLTPAFHFDILKQYIAVYNDATNQLADNIEKFVDSGKKFDVFPHVSNLTLDIILRCAFSYQTDCQQDTGSSRHPYVQAVEELVMAWADRSRTPWLYPDCVFYLTPMGRKFRRNCDFVHKVAVEVIDKRREALQKSGKEPEKKYLDFLDILLKAKDDNNVGLSPMEIRNEVDTFLFEGHDTTASALSWALHTLAKHPEHQRKCQAEIDDILKDRGSDEILHSDLPKLEYLTMCIKESMRDNPPVPIIQREFTSDFTIDGKTFPGTIYAFLTLILKICFPVVAAYLVCTR</sequence>
<dbReference type="InterPro" id="IPR050196">
    <property type="entry name" value="Cytochrome_P450_Monoox"/>
</dbReference>
<evidence type="ECO:0000256" key="1">
    <source>
        <dbReference type="ARBA" id="ARBA00001971"/>
    </source>
</evidence>
<evidence type="ECO:0000256" key="2">
    <source>
        <dbReference type="ARBA" id="ARBA00010617"/>
    </source>
</evidence>
<keyword evidence="5" id="KW-0560">Oxidoreductase</keyword>
<evidence type="ECO:0000313" key="9">
    <source>
        <dbReference type="EMBL" id="KAH3733635.1"/>
    </source>
</evidence>
<organism evidence="9 10">
    <name type="scientific">Dreissena polymorpha</name>
    <name type="common">Zebra mussel</name>
    <name type="synonym">Mytilus polymorpha</name>
    <dbReference type="NCBI Taxonomy" id="45954"/>
    <lineage>
        <taxon>Eukaryota</taxon>
        <taxon>Metazoa</taxon>
        <taxon>Spiralia</taxon>
        <taxon>Lophotrochozoa</taxon>
        <taxon>Mollusca</taxon>
        <taxon>Bivalvia</taxon>
        <taxon>Autobranchia</taxon>
        <taxon>Heteroconchia</taxon>
        <taxon>Euheterodonta</taxon>
        <taxon>Imparidentia</taxon>
        <taxon>Neoheterodontei</taxon>
        <taxon>Myida</taxon>
        <taxon>Dreissenoidea</taxon>
        <taxon>Dreissenidae</taxon>
        <taxon>Dreissena</taxon>
    </lineage>
</organism>
<dbReference type="GO" id="GO:0016705">
    <property type="term" value="F:oxidoreductase activity, acting on paired donors, with incorporation or reduction of molecular oxygen"/>
    <property type="evidence" value="ECO:0007669"/>
    <property type="project" value="InterPro"/>
</dbReference>
<dbReference type="AlphaFoldDB" id="A0A9D4CVA4"/>
<evidence type="ECO:0000256" key="4">
    <source>
        <dbReference type="ARBA" id="ARBA00022723"/>
    </source>
</evidence>
<dbReference type="PANTHER" id="PTHR24291">
    <property type="entry name" value="CYTOCHROME P450 FAMILY 4"/>
    <property type="match status" value="1"/>
</dbReference>
<dbReference type="GO" id="GO:0004497">
    <property type="term" value="F:monooxygenase activity"/>
    <property type="evidence" value="ECO:0007669"/>
    <property type="project" value="UniProtKB-KW"/>
</dbReference>
<feature type="transmembrane region" description="Helical" evidence="8">
    <location>
        <begin position="408"/>
        <end position="428"/>
    </location>
</feature>
<reference evidence="9" key="2">
    <citation type="submission" date="2020-11" db="EMBL/GenBank/DDBJ databases">
        <authorList>
            <person name="McCartney M.A."/>
            <person name="Auch B."/>
            <person name="Kono T."/>
            <person name="Mallez S."/>
            <person name="Becker A."/>
            <person name="Gohl D.M."/>
            <person name="Silverstein K.A.T."/>
            <person name="Koren S."/>
            <person name="Bechman K.B."/>
            <person name="Herman A."/>
            <person name="Abrahante J.E."/>
            <person name="Garbe J."/>
        </authorList>
    </citation>
    <scope>NUCLEOTIDE SEQUENCE</scope>
    <source>
        <strain evidence="9">Duluth1</strain>
        <tissue evidence="9">Whole animal</tissue>
    </source>
</reference>
<evidence type="ECO:0000256" key="8">
    <source>
        <dbReference type="SAM" id="Phobius"/>
    </source>
</evidence>
<dbReference type="EMBL" id="JAIWYP010000011">
    <property type="protein sequence ID" value="KAH3733635.1"/>
    <property type="molecule type" value="Genomic_DNA"/>
</dbReference>
<evidence type="ECO:0000256" key="3">
    <source>
        <dbReference type="ARBA" id="ARBA00022617"/>
    </source>
</evidence>
<evidence type="ECO:0000256" key="7">
    <source>
        <dbReference type="ARBA" id="ARBA00023033"/>
    </source>
</evidence>
<keyword evidence="3" id="KW-0349">Heme</keyword>
<evidence type="ECO:0000256" key="6">
    <source>
        <dbReference type="ARBA" id="ARBA00023004"/>
    </source>
</evidence>
<comment type="caution">
    <text evidence="9">The sequence shown here is derived from an EMBL/GenBank/DDBJ whole genome shotgun (WGS) entry which is preliminary data.</text>
</comment>
<dbReference type="Pfam" id="PF00067">
    <property type="entry name" value="p450"/>
    <property type="match status" value="1"/>
</dbReference>
<feature type="transmembrane region" description="Helical" evidence="8">
    <location>
        <begin position="14"/>
        <end position="35"/>
    </location>
</feature>
<dbReference type="GO" id="GO:0005506">
    <property type="term" value="F:iron ion binding"/>
    <property type="evidence" value="ECO:0007669"/>
    <property type="project" value="InterPro"/>
</dbReference>
<evidence type="ECO:0008006" key="11">
    <source>
        <dbReference type="Google" id="ProtNLM"/>
    </source>
</evidence>
<keyword evidence="8" id="KW-0472">Membrane</keyword>
<keyword evidence="10" id="KW-1185">Reference proteome</keyword>
<dbReference type="GO" id="GO:0020037">
    <property type="term" value="F:heme binding"/>
    <property type="evidence" value="ECO:0007669"/>
    <property type="project" value="InterPro"/>
</dbReference>
<dbReference type="PANTHER" id="PTHR24291:SF201">
    <property type="entry name" value="CYTOCHROME P450, FAMILY 4, SUBFAMILY B, POLYPEPTIDE 7"/>
    <property type="match status" value="1"/>
</dbReference>
<comment type="cofactor">
    <cofactor evidence="1">
        <name>heme</name>
        <dbReference type="ChEBI" id="CHEBI:30413"/>
    </cofactor>
</comment>
<dbReference type="InterPro" id="IPR002402">
    <property type="entry name" value="Cyt_P450_E_grp-II"/>
</dbReference>
<comment type="similarity">
    <text evidence="2">Belongs to the cytochrome P450 family.</text>
</comment>
<keyword evidence="7" id="KW-0503">Monooxygenase</keyword>
<accession>A0A9D4CVA4</accession>
<keyword evidence="8" id="KW-1133">Transmembrane helix</keyword>
<dbReference type="Gene3D" id="1.10.630.10">
    <property type="entry name" value="Cytochrome P450"/>
    <property type="match status" value="1"/>
</dbReference>
<reference evidence="9" key="1">
    <citation type="journal article" date="2019" name="bioRxiv">
        <title>The Genome of the Zebra Mussel, Dreissena polymorpha: A Resource for Invasive Species Research.</title>
        <authorList>
            <person name="McCartney M.A."/>
            <person name="Auch B."/>
            <person name="Kono T."/>
            <person name="Mallez S."/>
            <person name="Zhang Y."/>
            <person name="Obille A."/>
            <person name="Becker A."/>
            <person name="Abrahante J.E."/>
            <person name="Garbe J."/>
            <person name="Badalamenti J.P."/>
            <person name="Herman A."/>
            <person name="Mangelson H."/>
            <person name="Liachko I."/>
            <person name="Sullivan S."/>
            <person name="Sone E.D."/>
            <person name="Koren S."/>
            <person name="Silverstein K.A.T."/>
            <person name="Beckman K.B."/>
            <person name="Gohl D.M."/>
        </authorList>
    </citation>
    <scope>NUCLEOTIDE SEQUENCE</scope>
    <source>
        <strain evidence="9">Duluth1</strain>
        <tissue evidence="9">Whole animal</tissue>
    </source>
</reference>
<dbReference type="PRINTS" id="PR00464">
    <property type="entry name" value="EP450II"/>
</dbReference>
<dbReference type="InterPro" id="IPR036396">
    <property type="entry name" value="Cyt_P450_sf"/>
</dbReference>
<keyword evidence="4" id="KW-0479">Metal-binding</keyword>
<proteinExistence type="inferred from homology"/>
<evidence type="ECO:0000256" key="5">
    <source>
        <dbReference type="ARBA" id="ARBA00023002"/>
    </source>
</evidence>
<protein>
    <recommendedName>
        <fullName evidence="11">Cytochrome P450</fullName>
    </recommendedName>
</protein>
<dbReference type="SUPFAM" id="SSF48264">
    <property type="entry name" value="Cytochrome P450"/>
    <property type="match status" value="1"/>
</dbReference>
<dbReference type="Proteomes" id="UP000828390">
    <property type="component" value="Unassembled WGS sequence"/>
</dbReference>